<dbReference type="AlphaFoldDB" id="A0A257T1Y4"/>
<feature type="compositionally biased region" description="Low complexity" evidence="1">
    <location>
        <begin position="77"/>
        <end position="96"/>
    </location>
</feature>
<name>A0A257T1Y4_9PROT</name>
<evidence type="ECO:0000313" key="3">
    <source>
        <dbReference type="Proteomes" id="UP000216779"/>
    </source>
</evidence>
<feature type="non-terminal residue" evidence="2">
    <location>
        <position position="96"/>
    </location>
</feature>
<dbReference type="Proteomes" id="UP000216779">
    <property type="component" value="Unassembled WGS sequence"/>
</dbReference>
<protein>
    <submittedName>
        <fullName evidence="2">Uncharacterized protein</fullName>
    </submittedName>
</protein>
<feature type="compositionally biased region" description="Basic residues" evidence="1">
    <location>
        <begin position="39"/>
        <end position="50"/>
    </location>
</feature>
<organism evidence="2 3">
    <name type="scientific">Acidithiobacillus ferrivorans</name>
    <dbReference type="NCBI Taxonomy" id="160808"/>
    <lineage>
        <taxon>Bacteria</taxon>
        <taxon>Pseudomonadati</taxon>
        <taxon>Pseudomonadota</taxon>
        <taxon>Acidithiobacillia</taxon>
        <taxon>Acidithiobacillales</taxon>
        <taxon>Acidithiobacillaceae</taxon>
        <taxon>Acidithiobacillus</taxon>
    </lineage>
</organism>
<proteinExistence type="predicted"/>
<gene>
    <name evidence="2" type="ORF">B7Z70_08970</name>
</gene>
<feature type="compositionally biased region" description="Basic and acidic residues" evidence="1">
    <location>
        <begin position="23"/>
        <end position="33"/>
    </location>
</feature>
<evidence type="ECO:0000313" key="2">
    <source>
        <dbReference type="EMBL" id="OYV78641.1"/>
    </source>
</evidence>
<accession>A0A257T1Y4</accession>
<feature type="compositionally biased region" description="Basic and acidic residues" evidence="1">
    <location>
        <begin position="67"/>
        <end position="76"/>
    </location>
</feature>
<feature type="region of interest" description="Disordered" evidence="1">
    <location>
        <begin position="1"/>
        <end position="96"/>
    </location>
</feature>
<reference evidence="2 3" key="1">
    <citation type="submission" date="2017-03" db="EMBL/GenBank/DDBJ databases">
        <title>Lifting the veil on microbial sulfur biogeochemistry in mining wastewaters.</title>
        <authorList>
            <person name="Kantor R.S."/>
            <person name="Colenbrander Nelson T."/>
            <person name="Marshall S."/>
            <person name="Bennett D."/>
            <person name="Apte S."/>
            <person name="Camacho D."/>
            <person name="Thomas B.C."/>
            <person name="Warren L.A."/>
            <person name="Banfield J.F."/>
        </authorList>
    </citation>
    <scope>NUCLEOTIDE SEQUENCE [LARGE SCALE GENOMIC DNA]</scope>
    <source>
        <strain evidence="2">21-59-9</strain>
    </source>
</reference>
<dbReference type="EMBL" id="NCBC01000331">
    <property type="protein sequence ID" value="OYV78641.1"/>
    <property type="molecule type" value="Genomic_DNA"/>
</dbReference>
<evidence type="ECO:0000256" key="1">
    <source>
        <dbReference type="SAM" id="MobiDB-lite"/>
    </source>
</evidence>
<comment type="caution">
    <text evidence="2">The sequence shown here is derived from an EMBL/GenBank/DDBJ whole genome shotgun (WGS) entry which is preliminary data.</text>
</comment>
<sequence>MDRSPGRFDGPGVVAPSRTLARCRAETRRDRRPAGSGRNRGRGTRRRSRTAARDCAQGRARPGSVARETDIDRSCERASAPPRRGAGAAAAGSADL</sequence>